<feature type="active site" description="Proton acceptor" evidence="8 9">
    <location>
        <position position="24"/>
    </location>
</feature>
<dbReference type="CDD" id="cd00466">
    <property type="entry name" value="DHQase_II"/>
    <property type="match status" value="1"/>
</dbReference>
<dbReference type="GO" id="GO:0003855">
    <property type="term" value="F:3-dehydroquinate dehydratase activity"/>
    <property type="evidence" value="ECO:0007669"/>
    <property type="project" value="UniProtKB-UniRule"/>
</dbReference>
<dbReference type="PIRSF" id="PIRSF001399">
    <property type="entry name" value="DHquinase_II"/>
    <property type="match status" value="1"/>
</dbReference>
<keyword evidence="12" id="KW-0812">Transmembrane</keyword>
<comment type="catalytic activity">
    <reaction evidence="1 8">
        <text>3-dehydroquinate = 3-dehydroshikimate + H2O</text>
        <dbReference type="Rhea" id="RHEA:21096"/>
        <dbReference type="ChEBI" id="CHEBI:15377"/>
        <dbReference type="ChEBI" id="CHEBI:16630"/>
        <dbReference type="ChEBI" id="CHEBI:32364"/>
        <dbReference type="EC" id="4.2.1.10"/>
    </reaction>
</comment>
<evidence type="ECO:0000256" key="9">
    <source>
        <dbReference type="PIRSR" id="PIRSR001399-1"/>
    </source>
</evidence>
<evidence type="ECO:0000256" key="1">
    <source>
        <dbReference type="ARBA" id="ARBA00001864"/>
    </source>
</evidence>
<keyword evidence="14" id="KW-1185">Reference proteome</keyword>
<keyword evidence="12" id="KW-0472">Membrane</keyword>
<dbReference type="PANTHER" id="PTHR21272">
    <property type="entry name" value="CATABOLIC 3-DEHYDROQUINASE"/>
    <property type="match status" value="1"/>
</dbReference>
<feature type="binding site" evidence="8 10">
    <location>
        <position position="78"/>
    </location>
    <ligand>
        <name>substrate</name>
    </ligand>
</feature>
<dbReference type="HAMAP" id="MF_00169">
    <property type="entry name" value="AroQ"/>
    <property type="match status" value="1"/>
</dbReference>
<keyword evidence="12" id="KW-1133">Transmembrane helix</keyword>
<evidence type="ECO:0000256" key="11">
    <source>
        <dbReference type="PIRSR" id="PIRSR001399-3"/>
    </source>
</evidence>
<dbReference type="EMBL" id="FMXO01000013">
    <property type="protein sequence ID" value="SDB47652.1"/>
    <property type="molecule type" value="Genomic_DNA"/>
</dbReference>
<feature type="site" description="Transition state stabilizer" evidence="8 11">
    <location>
        <position position="19"/>
    </location>
</feature>
<dbReference type="GO" id="GO:0009423">
    <property type="term" value="P:chorismate biosynthetic process"/>
    <property type="evidence" value="ECO:0007669"/>
    <property type="project" value="UniProtKB-UniRule"/>
</dbReference>
<dbReference type="InterPro" id="IPR001874">
    <property type="entry name" value="DHquinase_II"/>
</dbReference>
<comment type="subunit">
    <text evidence="5 8">Homododecamer.</text>
</comment>
<evidence type="ECO:0000313" key="14">
    <source>
        <dbReference type="Proteomes" id="UP000198771"/>
    </source>
</evidence>
<evidence type="ECO:0000256" key="7">
    <source>
        <dbReference type="ARBA" id="ARBA00023239"/>
    </source>
</evidence>
<keyword evidence="8" id="KW-0057">Aromatic amino acid biosynthesis</keyword>
<keyword evidence="7 8" id="KW-0456">Lyase</keyword>
<dbReference type="InterPro" id="IPR036441">
    <property type="entry name" value="DHquinase_II_sf"/>
</dbReference>
<name>A0A1G6DRC5_9BACT</name>
<evidence type="ECO:0000256" key="2">
    <source>
        <dbReference type="ARBA" id="ARBA00003924"/>
    </source>
</evidence>
<dbReference type="Pfam" id="PF01220">
    <property type="entry name" value="DHquinase_II"/>
    <property type="match status" value="1"/>
</dbReference>
<evidence type="ECO:0000256" key="4">
    <source>
        <dbReference type="ARBA" id="ARBA00011037"/>
    </source>
</evidence>
<evidence type="ECO:0000256" key="12">
    <source>
        <dbReference type="SAM" id="Phobius"/>
    </source>
</evidence>
<feature type="binding site" evidence="8 10">
    <location>
        <position position="84"/>
    </location>
    <ligand>
        <name>substrate</name>
    </ligand>
</feature>
<evidence type="ECO:0000256" key="6">
    <source>
        <dbReference type="ARBA" id="ARBA00012060"/>
    </source>
</evidence>
<accession>A0A1G6DRC5</accession>
<dbReference type="NCBIfam" id="NF003805">
    <property type="entry name" value="PRK05395.1-2"/>
    <property type="match status" value="1"/>
</dbReference>
<feature type="binding site" evidence="8 10">
    <location>
        <position position="116"/>
    </location>
    <ligand>
        <name>substrate</name>
    </ligand>
</feature>
<dbReference type="PANTHER" id="PTHR21272:SF3">
    <property type="entry name" value="CATABOLIC 3-DEHYDROQUINASE"/>
    <property type="match status" value="1"/>
</dbReference>
<dbReference type="STRING" id="617002.SAMN05660653_02338"/>
<protein>
    <recommendedName>
        <fullName evidence="6 8">3-dehydroquinate dehydratase</fullName>
        <shortName evidence="8">3-dehydroquinase</shortName>
        <ecNumber evidence="6 8">4.2.1.10</ecNumber>
    </recommendedName>
    <alternativeName>
        <fullName evidence="8">Type II DHQase</fullName>
    </alternativeName>
</protein>
<dbReference type="PROSITE" id="PS01029">
    <property type="entry name" value="DEHYDROQUINASE_II"/>
    <property type="match status" value="1"/>
</dbReference>
<dbReference type="SUPFAM" id="SSF52304">
    <property type="entry name" value="Type II 3-dehydroquinate dehydratase"/>
    <property type="match status" value="1"/>
</dbReference>
<feature type="binding site" evidence="8 10">
    <location>
        <begin position="105"/>
        <end position="106"/>
    </location>
    <ligand>
        <name>substrate</name>
    </ligand>
</feature>
<dbReference type="GO" id="GO:0019631">
    <property type="term" value="P:quinate catabolic process"/>
    <property type="evidence" value="ECO:0007669"/>
    <property type="project" value="TreeGrafter"/>
</dbReference>
<sequence>MTCRILVLNGPNLGHLGQRQPHIYGTQGMRDLPDLVETLMGQAVDEVELLFFQANGEGQIIDRLEQAHRESVHGVALNAGAYTHTSLALADCLAWIDPPCVEVHLSNILARSESMRHVSLIAPQCIGVISGFGLLSYALAIQTLWLRWTTSMADQSESSTQL</sequence>
<gene>
    <name evidence="8" type="primary">aroQ</name>
    <name evidence="13" type="ORF">SAMN05660653_02338</name>
</gene>
<feature type="active site" description="Proton donor" evidence="8 9">
    <location>
        <position position="104"/>
    </location>
</feature>
<comment type="pathway">
    <text evidence="3 8">Metabolic intermediate biosynthesis; chorismate biosynthesis; chorismate from D-erythrose 4-phosphate and phosphoenolpyruvate: step 3/7.</text>
</comment>
<dbReference type="UniPathway" id="UPA00053">
    <property type="reaction ID" value="UER00086"/>
</dbReference>
<dbReference type="EC" id="4.2.1.10" evidence="6 8"/>
<comment type="similarity">
    <text evidence="4 8">Belongs to the type-II 3-dehydroquinase family.</text>
</comment>
<keyword evidence="8" id="KW-0028">Amino-acid biosynthesis</keyword>
<evidence type="ECO:0000256" key="5">
    <source>
        <dbReference type="ARBA" id="ARBA00011193"/>
    </source>
</evidence>
<evidence type="ECO:0000256" key="10">
    <source>
        <dbReference type="PIRSR" id="PIRSR001399-2"/>
    </source>
</evidence>
<dbReference type="OrthoDB" id="9790793at2"/>
<dbReference type="InterPro" id="IPR018509">
    <property type="entry name" value="DHquinase_II_CS"/>
</dbReference>
<comment type="function">
    <text evidence="2 8">Catalyzes a trans-dehydration via an enolate intermediate.</text>
</comment>
<dbReference type="Gene3D" id="3.40.50.9100">
    <property type="entry name" value="Dehydroquinase, class II"/>
    <property type="match status" value="1"/>
</dbReference>
<feature type="binding site" evidence="8 10">
    <location>
        <position position="91"/>
    </location>
    <ligand>
        <name>substrate</name>
    </ligand>
</feature>
<proteinExistence type="inferred from homology"/>
<dbReference type="Proteomes" id="UP000198771">
    <property type="component" value="Unassembled WGS sequence"/>
</dbReference>
<evidence type="ECO:0000256" key="3">
    <source>
        <dbReference type="ARBA" id="ARBA00004902"/>
    </source>
</evidence>
<reference evidence="13 14" key="1">
    <citation type="submission" date="2016-10" db="EMBL/GenBank/DDBJ databases">
        <authorList>
            <person name="de Groot N.N."/>
        </authorList>
    </citation>
    <scope>NUCLEOTIDE SEQUENCE [LARGE SCALE GENOMIC DNA]</scope>
    <source>
        <strain evidence="13 14">ASO4-2</strain>
    </source>
</reference>
<evidence type="ECO:0000256" key="8">
    <source>
        <dbReference type="HAMAP-Rule" id="MF_00169"/>
    </source>
</evidence>
<dbReference type="AlphaFoldDB" id="A0A1G6DRC5"/>
<dbReference type="NCBIfam" id="NF003807">
    <property type="entry name" value="PRK05395.1-4"/>
    <property type="match status" value="1"/>
</dbReference>
<dbReference type="RefSeq" id="WP_092121802.1">
    <property type="nucleotide sequence ID" value="NZ_FMXO01000013.1"/>
</dbReference>
<feature type="transmembrane region" description="Helical" evidence="12">
    <location>
        <begin position="120"/>
        <end position="145"/>
    </location>
</feature>
<organism evidence="13 14">
    <name type="scientific">Desulfonatronum thiosulfatophilum</name>
    <dbReference type="NCBI Taxonomy" id="617002"/>
    <lineage>
        <taxon>Bacteria</taxon>
        <taxon>Pseudomonadati</taxon>
        <taxon>Thermodesulfobacteriota</taxon>
        <taxon>Desulfovibrionia</taxon>
        <taxon>Desulfovibrionales</taxon>
        <taxon>Desulfonatronaceae</taxon>
        <taxon>Desulfonatronum</taxon>
    </lineage>
</organism>
<dbReference type="GO" id="GO:0008652">
    <property type="term" value="P:amino acid biosynthetic process"/>
    <property type="evidence" value="ECO:0007669"/>
    <property type="project" value="UniProtKB-KW"/>
</dbReference>
<evidence type="ECO:0000313" key="13">
    <source>
        <dbReference type="EMBL" id="SDB47652.1"/>
    </source>
</evidence>
<dbReference type="GO" id="GO:0009073">
    <property type="term" value="P:aromatic amino acid family biosynthetic process"/>
    <property type="evidence" value="ECO:0007669"/>
    <property type="project" value="UniProtKB-KW"/>
</dbReference>